<gene>
    <name evidence="6" type="primary">LOC106810113</name>
</gene>
<feature type="non-terminal residue" evidence="6">
    <location>
        <position position="323"/>
    </location>
</feature>
<feature type="region of interest" description="Disordered" evidence="3">
    <location>
        <begin position="1"/>
        <end position="26"/>
    </location>
</feature>
<evidence type="ECO:0000313" key="6">
    <source>
        <dbReference type="RefSeq" id="XP_014668874.1"/>
    </source>
</evidence>
<proteinExistence type="predicted"/>
<dbReference type="Pfam" id="PF14444">
    <property type="entry name" value="S1-like"/>
    <property type="match status" value="1"/>
</dbReference>
<feature type="domain" description="S1-like RNA binding" evidence="4">
    <location>
        <begin position="140"/>
        <end position="197"/>
    </location>
</feature>
<evidence type="ECO:0000256" key="1">
    <source>
        <dbReference type="ARBA" id="ARBA00004496"/>
    </source>
</evidence>
<comment type="subcellular location">
    <subcellularLocation>
        <location evidence="1">Cytoplasm</location>
    </subcellularLocation>
</comment>
<dbReference type="PANTHER" id="PTHR14304:SF11">
    <property type="entry name" value="SAP DOMAIN-CONTAINING PROTEIN"/>
    <property type="match status" value="1"/>
</dbReference>
<keyword evidence="5" id="KW-1185">Reference proteome</keyword>
<evidence type="ECO:0000256" key="2">
    <source>
        <dbReference type="ARBA" id="ARBA00022490"/>
    </source>
</evidence>
<feature type="region of interest" description="Disordered" evidence="3">
    <location>
        <begin position="115"/>
        <end position="141"/>
    </location>
</feature>
<feature type="compositionally biased region" description="Low complexity" evidence="3">
    <location>
        <begin position="118"/>
        <end position="140"/>
    </location>
</feature>
<feature type="compositionally biased region" description="Basic and acidic residues" evidence="3">
    <location>
        <begin position="286"/>
        <end position="316"/>
    </location>
</feature>
<feature type="region of interest" description="Disordered" evidence="3">
    <location>
        <begin position="255"/>
        <end position="323"/>
    </location>
</feature>
<evidence type="ECO:0000259" key="4">
    <source>
        <dbReference type="Pfam" id="PF14444"/>
    </source>
</evidence>
<dbReference type="PANTHER" id="PTHR14304">
    <property type="entry name" value="CELL DIVISION CYCLE AND APOPTOSIS REGULATOR PROTEIN"/>
    <property type="match status" value="1"/>
</dbReference>
<dbReference type="InterPro" id="IPR025223">
    <property type="entry name" value="S1-like_RNA-bd_dom"/>
</dbReference>
<evidence type="ECO:0000313" key="5">
    <source>
        <dbReference type="Proteomes" id="UP000695022"/>
    </source>
</evidence>
<dbReference type="RefSeq" id="XP_014668874.1">
    <property type="nucleotide sequence ID" value="XM_014813388.1"/>
</dbReference>
<sequence>MSQFSGARKNPPWATSNAVLGVGPPAPGPQLSNHLLQAGLGVVPASSALGNSTSVTMAAAAGLAQAGGYSTQQLVGLQGLSQVQTNVLQQPGVAIPTTLATSQVPTLTVSYPTPRAMQQQQAQQGAQLPPAQQQQQQPKQRVFTGNVTKIHDDFGFVDGDVFFQMSCVKGPPPKVGDRVLVEARFNANMPFKWNAMRIQVLPPSAQVAATDTDYMNEWEARQMSLGKFLAQQQLSNQAISVPGMPTIPPPVMSGPPPLMGQTVGAPYGPPPAGRFSNVESNFPPAKRREPPVREMREERGRDRERERRRERDERAPPPHKRSI</sequence>
<evidence type="ECO:0000256" key="3">
    <source>
        <dbReference type="SAM" id="MobiDB-lite"/>
    </source>
</evidence>
<reference evidence="6" key="1">
    <citation type="submission" date="2025-08" db="UniProtKB">
        <authorList>
            <consortium name="RefSeq"/>
        </authorList>
    </citation>
    <scope>IDENTIFICATION</scope>
</reference>
<protein>
    <submittedName>
        <fullName evidence="6">Cell division cycle and apoptosis regulator protein 1-like</fullName>
    </submittedName>
</protein>
<organism evidence="5 6">
    <name type="scientific">Priapulus caudatus</name>
    <name type="common">Priapulid worm</name>
    <dbReference type="NCBI Taxonomy" id="37621"/>
    <lineage>
        <taxon>Eukaryota</taxon>
        <taxon>Metazoa</taxon>
        <taxon>Ecdysozoa</taxon>
        <taxon>Scalidophora</taxon>
        <taxon>Priapulida</taxon>
        <taxon>Priapulimorpha</taxon>
        <taxon>Priapulimorphida</taxon>
        <taxon>Priapulidae</taxon>
        <taxon>Priapulus</taxon>
    </lineage>
</organism>
<accession>A0ABM1E9K3</accession>
<dbReference type="InterPro" id="IPR025224">
    <property type="entry name" value="CCAR1/CCAR2"/>
</dbReference>
<dbReference type="Proteomes" id="UP000695022">
    <property type="component" value="Unplaced"/>
</dbReference>
<keyword evidence="2" id="KW-0963">Cytoplasm</keyword>
<dbReference type="GeneID" id="106810113"/>
<name>A0ABM1E9K3_PRICU</name>